<dbReference type="AlphaFoldDB" id="A0A401XNV9"/>
<comment type="similarity">
    <text evidence="2">Belongs to the UPF0324 family.</text>
</comment>
<evidence type="ECO:0000256" key="5">
    <source>
        <dbReference type="ARBA" id="ARBA00022989"/>
    </source>
</evidence>
<dbReference type="OrthoDB" id="9811391at2"/>
<organism evidence="8 9">
    <name type="scientific">Thermaurantimonas aggregans</name>
    <dbReference type="NCBI Taxonomy" id="2173829"/>
    <lineage>
        <taxon>Bacteria</taxon>
        <taxon>Pseudomonadati</taxon>
        <taxon>Bacteroidota</taxon>
        <taxon>Flavobacteriia</taxon>
        <taxon>Flavobacteriales</taxon>
        <taxon>Schleiferiaceae</taxon>
        <taxon>Thermaurantimonas</taxon>
    </lineage>
</organism>
<keyword evidence="4 7" id="KW-0812">Transmembrane</keyword>
<evidence type="ECO:0000256" key="3">
    <source>
        <dbReference type="ARBA" id="ARBA00022475"/>
    </source>
</evidence>
<feature type="transmembrane region" description="Helical" evidence="7">
    <location>
        <begin position="209"/>
        <end position="226"/>
    </location>
</feature>
<reference evidence="8 9" key="1">
    <citation type="submission" date="2018-11" db="EMBL/GenBank/DDBJ databases">
        <title>Schleiferia aggregans sp. nov., a moderately thermophilic heterotrophic bacterium isolated from microbial mats at a terrestrial hot spring.</title>
        <authorList>
            <person name="Iino T."/>
            <person name="Ohkuma M."/>
            <person name="Haruta S."/>
        </authorList>
    </citation>
    <scope>NUCLEOTIDE SEQUENCE [LARGE SCALE GENOMIC DNA]</scope>
    <source>
        <strain evidence="8 9">LA</strain>
    </source>
</reference>
<feature type="transmembrane region" description="Helical" evidence="7">
    <location>
        <begin position="145"/>
        <end position="165"/>
    </location>
</feature>
<dbReference type="Proteomes" id="UP000286715">
    <property type="component" value="Unassembled WGS sequence"/>
</dbReference>
<name>A0A401XNV9_9FLAO</name>
<protein>
    <submittedName>
        <fullName evidence="8">AraC family transcriptional regulator</fullName>
    </submittedName>
</protein>
<proteinExistence type="inferred from homology"/>
<feature type="transmembrane region" description="Helical" evidence="7">
    <location>
        <begin position="297"/>
        <end position="321"/>
    </location>
</feature>
<sequence length="323" mass="34520">MNKELLNAFLLSAVGAFVSWLVVDFTRIGLIATGFFVGLLPALIFSTKIQFITDTKSLKTVEKILFPIVVALIGFEVKIRSITGAPVSIWIFLLVMVSLVVLFAWLISRREPIGGFLGIGTAICGNSAVAALGSFCPNRVKEAGIAIGVINILSIAAIIVLPFLANVFNLNEAQSGFLAGAGVQAMALALATGKIMGPDAEMWASITKITRVALLSPALLLTFQLMKKDKTGKGKLEIPFYIYIFLGAMLLSNSGIIPAGVLKTIKTVNEWIFAAVMVAVGLQLTRQSMATSGRNAISYGVAIWLFQIALILVFIKVFGVFSS</sequence>
<feature type="transmembrane region" description="Helical" evidence="7">
    <location>
        <begin position="29"/>
        <end position="52"/>
    </location>
</feature>
<accession>A0A401XNV9</accession>
<keyword evidence="3" id="KW-1003">Cell membrane</keyword>
<dbReference type="Pfam" id="PF03601">
    <property type="entry name" value="Cons_hypoth698"/>
    <property type="match status" value="1"/>
</dbReference>
<evidence type="ECO:0000313" key="8">
    <source>
        <dbReference type="EMBL" id="GCD78714.1"/>
    </source>
</evidence>
<gene>
    <name evidence="8" type="ORF">JCM31826_21960</name>
</gene>
<comment type="caution">
    <text evidence="8">The sequence shown here is derived from an EMBL/GenBank/DDBJ whole genome shotgun (WGS) entry which is preliminary data.</text>
</comment>
<dbReference type="GO" id="GO:0005886">
    <property type="term" value="C:plasma membrane"/>
    <property type="evidence" value="ECO:0007669"/>
    <property type="project" value="UniProtKB-SubCell"/>
</dbReference>
<feature type="transmembrane region" description="Helical" evidence="7">
    <location>
        <begin position="177"/>
        <end position="197"/>
    </location>
</feature>
<feature type="transmembrane region" description="Helical" evidence="7">
    <location>
        <begin position="268"/>
        <end position="285"/>
    </location>
</feature>
<feature type="transmembrane region" description="Helical" evidence="7">
    <location>
        <begin position="114"/>
        <end position="133"/>
    </location>
</feature>
<feature type="transmembrane region" description="Helical" evidence="7">
    <location>
        <begin position="5"/>
        <end position="23"/>
    </location>
</feature>
<keyword evidence="6 7" id="KW-0472">Membrane</keyword>
<evidence type="ECO:0000256" key="1">
    <source>
        <dbReference type="ARBA" id="ARBA00004651"/>
    </source>
</evidence>
<dbReference type="InterPro" id="IPR018383">
    <property type="entry name" value="UPF0324_pro"/>
</dbReference>
<keyword evidence="5 7" id="KW-1133">Transmembrane helix</keyword>
<evidence type="ECO:0000256" key="2">
    <source>
        <dbReference type="ARBA" id="ARBA00007977"/>
    </source>
</evidence>
<evidence type="ECO:0000256" key="4">
    <source>
        <dbReference type="ARBA" id="ARBA00022692"/>
    </source>
</evidence>
<evidence type="ECO:0000313" key="9">
    <source>
        <dbReference type="Proteomes" id="UP000286715"/>
    </source>
</evidence>
<dbReference type="PANTHER" id="PTHR30106:SF2">
    <property type="entry name" value="UPF0324 INNER MEMBRANE PROTEIN YEIH"/>
    <property type="match status" value="1"/>
</dbReference>
<evidence type="ECO:0000256" key="7">
    <source>
        <dbReference type="SAM" id="Phobius"/>
    </source>
</evidence>
<dbReference type="EMBL" id="BHZE01000036">
    <property type="protein sequence ID" value="GCD78714.1"/>
    <property type="molecule type" value="Genomic_DNA"/>
</dbReference>
<comment type="subcellular location">
    <subcellularLocation>
        <location evidence="1">Cell membrane</location>
        <topology evidence="1">Multi-pass membrane protein</topology>
    </subcellularLocation>
</comment>
<evidence type="ECO:0000256" key="6">
    <source>
        <dbReference type="ARBA" id="ARBA00023136"/>
    </source>
</evidence>
<keyword evidence="9" id="KW-1185">Reference proteome</keyword>
<dbReference type="RefSeq" id="WP_124398768.1">
    <property type="nucleotide sequence ID" value="NZ_BHZE01000036.1"/>
</dbReference>
<dbReference type="PANTHER" id="PTHR30106">
    <property type="entry name" value="INNER MEMBRANE PROTEIN YEIH-RELATED"/>
    <property type="match status" value="1"/>
</dbReference>
<feature type="transmembrane region" description="Helical" evidence="7">
    <location>
        <begin position="89"/>
        <end position="107"/>
    </location>
</feature>
<feature type="transmembrane region" description="Helical" evidence="7">
    <location>
        <begin position="238"/>
        <end position="262"/>
    </location>
</feature>